<feature type="compositionally biased region" description="Basic and acidic residues" evidence="2">
    <location>
        <begin position="667"/>
        <end position="689"/>
    </location>
</feature>
<keyword evidence="5" id="KW-1185">Reference proteome</keyword>
<dbReference type="PANTHER" id="PTHR24114:SF2">
    <property type="entry name" value="F-BOX DOMAIN-CONTAINING PROTEIN-RELATED"/>
    <property type="match status" value="1"/>
</dbReference>
<dbReference type="InterPro" id="IPR052394">
    <property type="entry name" value="LRR-containing"/>
</dbReference>
<dbReference type="InterPro" id="IPR018247">
    <property type="entry name" value="EF_Hand_1_Ca_BS"/>
</dbReference>
<dbReference type="Pfam" id="PF13516">
    <property type="entry name" value="LRR_6"/>
    <property type="match status" value="4"/>
</dbReference>
<dbReference type="SUPFAM" id="SSF52047">
    <property type="entry name" value="RNI-like"/>
    <property type="match status" value="1"/>
</dbReference>
<name>A0A8W8KMC4_MAGGI</name>
<dbReference type="AlphaFoldDB" id="A0A8W8KMC4"/>
<dbReference type="InterPro" id="IPR032675">
    <property type="entry name" value="LRR_dom_sf"/>
</dbReference>
<dbReference type="InterPro" id="IPR001611">
    <property type="entry name" value="Leu-rich_rpt"/>
</dbReference>
<feature type="compositionally biased region" description="Polar residues" evidence="2">
    <location>
        <begin position="718"/>
        <end position="735"/>
    </location>
</feature>
<feature type="compositionally biased region" description="Polar residues" evidence="2">
    <location>
        <begin position="752"/>
        <end position="807"/>
    </location>
</feature>
<feature type="domain" description="EF-hand" evidence="3">
    <location>
        <begin position="557"/>
        <end position="592"/>
    </location>
</feature>
<dbReference type="PROSITE" id="PS50222">
    <property type="entry name" value="EF_HAND_2"/>
    <property type="match status" value="2"/>
</dbReference>
<dbReference type="EnsemblMetazoa" id="G24521.1">
    <property type="protein sequence ID" value="G24521.1:cds"/>
    <property type="gene ID" value="G24521"/>
</dbReference>
<dbReference type="Gene3D" id="3.80.10.10">
    <property type="entry name" value="Ribonuclease Inhibitor"/>
    <property type="match status" value="2"/>
</dbReference>
<dbReference type="Proteomes" id="UP000005408">
    <property type="component" value="Unassembled WGS sequence"/>
</dbReference>
<dbReference type="InterPro" id="IPR011992">
    <property type="entry name" value="EF-hand-dom_pair"/>
</dbReference>
<dbReference type="CDD" id="cd00051">
    <property type="entry name" value="EFh"/>
    <property type="match status" value="1"/>
</dbReference>
<dbReference type="SUPFAM" id="SSF47473">
    <property type="entry name" value="EF-hand"/>
    <property type="match status" value="1"/>
</dbReference>
<organism evidence="4 5">
    <name type="scientific">Magallana gigas</name>
    <name type="common">Pacific oyster</name>
    <name type="synonym">Crassostrea gigas</name>
    <dbReference type="NCBI Taxonomy" id="29159"/>
    <lineage>
        <taxon>Eukaryota</taxon>
        <taxon>Metazoa</taxon>
        <taxon>Spiralia</taxon>
        <taxon>Lophotrochozoa</taxon>
        <taxon>Mollusca</taxon>
        <taxon>Bivalvia</taxon>
        <taxon>Autobranchia</taxon>
        <taxon>Pteriomorphia</taxon>
        <taxon>Ostreida</taxon>
        <taxon>Ostreoidea</taxon>
        <taxon>Ostreidae</taxon>
        <taxon>Magallana</taxon>
    </lineage>
</organism>
<accession>A0A8W8KMC4</accession>
<feature type="compositionally biased region" description="Low complexity" evidence="2">
    <location>
        <begin position="736"/>
        <end position="748"/>
    </location>
</feature>
<proteinExistence type="predicted"/>
<protein>
    <recommendedName>
        <fullName evidence="3">EF-hand domain-containing protein</fullName>
    </recommendedName>
</protein>
<sequence>MSMRLPSSNLFGNSQTAQFDTWNLANRPHIFESYTLTTKYRQCKNPVTRRVRGVIGFKRKRRCESRAESEGGESNHSHATSDLDLDKEFPDDFDYDEQKKEPVKIISTSPHLDPPMQALTPVSISPSVYTLCEGGGYSTVCYLCVVLCSQSLQYFYPSCGAEITEDADPKVVIKRTPCQELYIRGCKFLDVIPVSIFMRHLEDEKISLRHHYLGPNGTKACCMALLSNSTVTSLDVADTDLGADGVRHLADLLRENHFITELSLADNLLGIQGIKPLLDVVEQLDNIVSLNLSGNCLKEKDAEEFRGIFEETQNLKRLVLSHNEFREIGGEIFGELISYNDTIESLDLSWNHLRNEGAKELALGLEENKGLRYLDLSWNGFYLKGCQHLGDALLVNSDLTELNLNCNRINKDCLEKLLRGFKQNSTLRTLRLAWNPITSAGAQMLVNTCEERPDIGLKEIDINTQLVEPSFTESAHKLHSERGIKVLYGLVRGQDPSDGDQDEDGLLQENPTLVLMEFARLMGFRPMDLLSTFDKDKSNSLDKDEIKMGLRLYCIPLSDRCLDFMVEKLDVDGDGEIDLKEVMQAKVEYKMKEREMHNASKNWNFDIENTDIGRVRIKLQRLMQKKMDGNPTFKARVDLFQEALKEGKLKSVFNDKRDRAKEREKVLQRRMSKRESVVQESEDQSKLKLDLGIVTEEAEDTKSGTGSRRSSMRPVSGAQKSVEGSKSIPGNTNRVSQSGSRPASGRPGSTKRPGSSHQGTGNFSRPGSSTHAKAGSTSRPASSTQTDTGNTSRETGNSSRPGSSGVQSGRRDSKTTGSNPNTDRKNGSHANDWKPLNF</sequence>
<dbReference type="PANTHER" id="PTHR24114">
    <property type="entry name" value="LEUCINE RICH REPEAT FAMILY PROTEIN"/>
    <property type="match status" value="1"/>
</dbReference>
<evidence type="ECO:0000259" key="3">
    <source>
        <dbReference type="PROSITE" id="PS50222"/>
    </source>
</evidence>
<evidence type="ECO:0000256" key="2">
    <source>
        <dbReference type="SAM" id="MobiDB-lite"/>
    </source>
</evidence>
<evidence type="ECO:0000313" key="5">
    <source>
        <dbReference type="Proteomes" id="UP000005408"/>
    </source>
</evidence>
<dbReference type="InterPro" id="IPR002048">
    <property type="entry name" value="EF_hand_dom"/>
</dbReference>
<evidence type="ECO:0000313" key="4">
    <source>
        <dbReference type="EnsemblMetazoa" id="G24521.1:cds"/>
    </source>
</evidence>
<feature type="region of interest" description="Disordered" evidence="2">
    <location>
        <begin position="65"/>
        <end position="87"/>
    </location>
</feature>
<reference evidence="4" key="1">
    <citation type="submission" date="2022-08" db="UniProtKB">
        <authorList>
            <consortium name="EnsemblMetazoa"/>
        </authorList>
    </citation>
    <scope>IDENTIFICATION</scope>
    <source>
        <strain evidence="4">05x7-T-G4-1.051#20</strain>
    </source>
</reference>
<keyword evidence="1" id="KW-0106">Calcium</keyword>
<dbReference type="Gene3D" id="1.10.238.10">
    <property type="entry name" value="EF-hand"/>
    <property type="match status" value="1"/>
</dbReference>
<dbReference type="PROSITE" id="PS00018">
    <property type="entry name" value="EF_HAND_1"/>
    <property type="match status" value="2"/>
</dbReference>
<dbReference type="GO" id="GO:0005509">
    <property type="term" value="F:calcium ion binding"/>
    <property type="evidence" value="ECO:0007669"/>
    <property type="project" value="InterPro"/>
</dbReference>
<feature type="region of interest" description="Disordered" evidence="2">
    <location>
        <begin position="667"/>
        <end position="838"/>
    </location>
</feature>
<dbReference type="SMART" id="SM00368">
    <property type="entry name" value="LRR_RI"/>
    <property type="match status" value="8"/>
</dbReference>
<feature type="domain" description="EF-hand" evidence="3">
    <location>
        <begin position="527"/>
        <end position="556"/>
    </location>
</feature>
<evidence type="ECO:0000256" key="1">
    <source>
        <dbReference type="ARBA" id="ARBA00022837"/>
    </source>
</evidence>